<dbReference type="SUPFAM" id="SSF52172">
    <property type="entry name" value="CheY-like"/>
    <property type="match status" value="1"/>
</dbReference>
<dbReference type="FunFam" id="1.10.287.130:FF:000002">
    <property type="entry name" value="Two-component osmosensing histidine kinase"/>
    <property type="match status" value="1"/>
</dbReference>
<evidence type="ECO:0000256" key="9">
    <source>
        <dbReference type="ARBA" id="ARBA00022840"/>
    </source>
</evidence>
<dbReference type="Gene3D" id="3.30.565.10">
    <property type="entry name" value="Histidine kinase-like ATPase, C-terminal domain"/>
    <property type="match status" value="1"/>
</dbReference>
<accession>A0A9W8Z4I3</accession>
<dbReference type="Pfam" id="PF00512">
    <property type="entry name" value="HisKA"/>
    <property type="match status" value="1"/>
</dbReference>
<dbReference type="PRINTS" id="PR00344">
    <property type="entry name" value="BCTRLSENSOR"/>
</dbReference>
<keyword evidence="8" id="KW-0418">Kinase</keyword>
<evidence type="ECO:0000256" key="3">
    <source>
        <dbReference type="ARBA" id="ARBA00012438"/>
    </source>
</evidence>
<dbReference type="GO" id="GO:1900745">
    <property type="term" value="P:positive regulation of p38MAPK cascade"/>
    <property type="evidence" value="ECO:0007669"/>
    <property type="project" value="UniProtKB-ARBA"/>
</dbReference>
<dbReference type="CDD" id="cd17546">
    <property type="entry name" value="REC_hyHK_CKI1_RcsC-like"/>
    <property type="match status" value="1"/>
</dbReference>
<evidence type="ECO:0000256" key="10">
    <source>
        <dbReference type="ARBA" id="ARBA00023012"/>
    </source>
</evidence>
<feature type="compositionally biased region" description="Polar residues" evidence="14">
    <location>
        <begin position="202"/>
        <end position="212"/>
    </location>
</feature>
<dbReference type="SMART" id="SM00387">
    <property type="entry name" value="HATPase_c"/>
    <property type="match status" value="1"/>
</dbReference>
<dbReference type="SUPFAM" id="SSF47384">
    <property type="entry name" value="Homodimeric domain of signal transducing histidine kinase"/>
    <property type="match status" value="1"/>
</dbReference>
<evidence type="ECO:0000256" key="4">
    <source>
        <dbReference type="ARBA" id="ARBA00022490"/>
    </source>
</evidence>
<evidence type="ECO:0000256" key="12">
    <source>
        <dbReference type="PROSITE-ProRule" id="PRU00169"/>
    </source>
</evidence>
<dbReference type="OrthoDB" id="60033at2759"/>
<dbReference type="CDD" id="cd00082">
    <property type="entry name" value="HisKA"/>
    <property type="match status" value="1"/>
</dbReference>
<feature type="compositionally biased region" description="Basic and acidic residues" evidence="14">
    <location>
        <begin position="1318"/>
        <end position="1339"/>
    </location>
</feature>
<dbReference type="SUPFAM" id="SSF55785">
    <property type="entry name" value="PYP-like sensor domain (PAS domain)"/>
    <property type="match status" value="1"/>
</dbReference>
<evidence type="ECO:0000256" key="1">
    <source>
        <dbReference type="ARBA" id="ARBA00000085"/>
    </source>
</evidence>
<reference evidence="18" key="1">
    <citation type="submission" date="2022-10" db="EMBL/GenBank/DDBJ databases">
        <title>Tapping the CABI collections for fungal endophytes: first genome assemblies for Collariella, Neodidymelliopsis, Ascochyta clinopodiicola, Didymella pomorum, Didymosphaeria variabile, Neocosmospora piperis and Neocucurbitaria cava.</title>
        <authorList>
            <person name="Hill R."/>
        </authorList>
    </citation>
    <scope>NUCLEOTIDE SEQUENCE</scope>
    <source>
        <strain evidence="18">IMI 355082</strain>
    </source>
</reference>
<dbReference type="GO" id="GO:0005524">
    <property type="term" value="F:ATP binding"/>
    <property type="evidence" value="ECO:0007669"/>
    <property type="project" value="UniProtKB-KW"/>
</dbReference>
<evidence type="ECO:0000256" key="13">
    <source>
        <dbReference type="SAM" id="Coils"/>
    </source>
</evidence>
<keyword evidence="10" id="KW-0902">Two-component regulatory system</keyword>
<dbReference type="FunFam" id="3.30.565.10:FF:000010">
    <property type="entry name" value="Sensor histidine kinase RcsC"/>
    <property type="match status" value="1"/>
</dbReference>
<evidence type="ECO:0000256" key="2">
    <source>
        <dbReference type="ARBA" id="ARBA00004496"/>
    </source>
</evidence>
<dbReference type="Gene3D" id="3.40.50.2300">
    <property type="match status" value="1"/>
</dbReference>
<dbReference type="InterPro" id="IPR036097">
    <property type="entry name" value="HisK_dim/P_sf"/>
</dbReference>
<name>A0A9W8Z4I3_9PEZI</name>
<comment type="catalytic activity">
    <reaction evidence="1">
        <text>ATP + protein L-histidine = ADP + protein N-phospho-L-histidine.</text>
        <dbReference type="EC" id="2.7.13.3"/>
    </reaction>
</comment>
<keyword evidence="6" id="KW-0808">Transferase</keyword>
<feature type="compositionally biased region" description="Low complexity" evidence="14">
    <location>
        <begin position="236"/>
        <end position="255"/>
    </location>
</feature>
<dbReference type="SMART" id="SM00091">
    <property type="entry name" value="PAS"/>
    <property type="match status" value="2"/>
</dbReference>
<evidence type="ECO:0000256" key="6">
    <source>
        <dbReference type="ARBA" id="ARBA00022679"/>
    </source>
</evidence>
<evidence type="ECO:0000313" key="19">
    <source>
        <dbReference type="Proteomes" id="UP001140453"/>
    </source>
</evidence>
<keyword evidence="5 12" id="KW-0597">Phosphoprotein</keyword>
<evidence type="ECO:0000256" key="8">
    <source>
        <dbReference type="ARBA" id="ARBA00022777"/>
    </source>
</evidence>
<dbReference type="GO" id="GO:0005737">
    <property type="term" value="C:cytoplasm"/>
    <property type="evidence" value="ECO:0007669"/>
    <property type="project" value="UniProtKB-SubCell"/>
</dbReference>
<dbReference type="SUPFAM" id="SSF55874">
    <property type="entry name" value="ATPase domain of HSP90 chaperone/DNA topoisomerase II/histidine kinase"/>
    <property type="match status" value="1"/>
</dbReference>
<evidence type="ECO:0000256" key="7">
    <source>
        <dbReference type="ARBA" id="ARBA00022741"/>
    </source>
</evidence>
<keyword evidence="9" id="KW-0067">ATP-binding</keyword>
<dbReference type="FunFam" id="3.30.450.20:FF:000099">
    <property type="entry name" value="Sensory box sensor histidine kinase"/>
    <property type="match status" value="1"/>
</dbReference>
<dbReference type="GO" id="GO:0009365">
    <property type="term" value="C:protein histidine kinase complex"/>
    <property type="evidence" value="ECO:0007669"/>
    <property type="project" value="UniProtKB-ARBA"/>
</dbReference>
<evidence type="ECO:0000259" key="17">
    <source>
        <dbReference type="PROSITE" id="PS50112"/>
    </source>
</evidence>
<dbReference type="NCBIfam" id="TIGR00229">
    <property type="entry name" value="sensory_box"/>
    <property type="match status" value="1"/>
</dbReference>
<feature type="compositionally biased region" description="Polar residues" evidence="14">
    <location>
        <begin position="1260"/>
        <end position="1275"/>
    </location>
</feature>
<dbReference type="PROSITE" id="PS50110">
    <property type="entry name" value="RESPONSE_REGULATORY"/>
    <property type="match status" value="1"/>
</dbReference>
<feature type="domain" description="Response regulatory" evidence="16">
    <location>
        <begin position="1059"/>
        <end position="1185"/>
    </location>
</feature>
<dbReference type="InterPro" id="IPR011006">
    <property type="entry name" value="CheY-like_superfamily"/>
</dbReference>
<dbReference type="InterPro" id="IPR001610">
    <property type="entry name" value="PAC"/>
</dbReference>
<dbReference type="Pfam" id="PF02518">
    <property type="entry name" value="HATPase_c"/>
    <property type="match status" value="1"/>
</dbReference>
<evidence type="ECO:0000259" key="15">
    <source>
        <dbReference type="PROSITE" id="PS50109"/>
    </source>
</evidence>
<comment type="function">
    <text evidence="11">Involved in the control of the SAPK-dependent transcriptional response to peroxide stress. Regulates sty1 activity.</text>
</comment>
<feature type="region of interest" description="Disordered" evidence="14">
    <location>
        <begin position="1006"/>
        <end position="1038"/>
    </location>
</feature>
<feature type="region of interest" description="Disordered" evidence="14">
    <location>
        <begin position="105"/>
        <end position="141"/>
    </location>
</feature>
<dbReference type="SMART" id="SM00388">
    <property type="entry name" value="HisKA"/>
    <property type="match status" value="1"/>
</dbReference>
<dbReference type="PANTHER" id="PTHR45339">
    <property type="entry name" value="HYBRID SIGNAL TRANSDUCTION HISTIDINE KINASE J"/>
    <property type="match status" value="1"/>
</dbReference>
<feature type="region of interest" description="Disordered" evidence="14">
    <location>
        <begin position="202"/>
        <end position="255"/>
    </location>
</feature>
<dbReference type="InterPro" id="IPR003594">
    <property type="entry name" value="HATPase_dom"/>
</dbReference>
<feature type="coiled-coil region" evidence="13">
    <location>
        <begin position="720"/>
        <end position="747"/>
    </location>
</feature>
<proteinExistence type="predicted"/>
<keyword evidence="4" id="KW-0963">Cytoplasm</keyword>
<dbReference type="PROSITE" id="PS50112">
    <property type="entry name" value="PAS"/>
    <property type="match status" value="1"/>
</dbReference>
<dbReference type="InterPro" id="IPR004358">
    <property type="entry name" value="Sig_transdc_His_kin-like_C"/>
</dbReference>
<evidence type="ECO:0000256" key="14">
    <source>
        <dbReference type="SAM" id="MobiDB-lite"/>
    </source>
</evidence>
<keyword evidence="7" id="KW-0547">Nucleotide-binding</keyword>
<protein>
    <recommendedName>
        <fullName evidence="3">histidine kinase</fullName>
        <ecNumber evidence="3">2.7.13.3</ecNumber>
    </recommendedName>
</protein>
<dbReference type="Pfam" id="PF00072">
    <property type="entry name" value="Response_reg"/>
    <property type="match status" value="1"/>
</dbReference>
<evidence type="ECO:0000313" key="18">
    <source>
        <dbReference type="EMBL" id="KAJ4397588.1"/>
    </source>
</evidence>
<dbReference type="Gene3D" id="3.30.450.20">
    <property type="entry name" value="PAS domain"/>
    <property type="match status" value="2"/>
</dbReference>
<evidence type="ECO:0000256" key="5">
    <source>
        <dbReference type="ARBA" id="ARBA00022553"/>
    </source>
</evidence>
<dbReference type="EMBL" id="JAPEVB010000001">
    <property type="protein sequence ID" value="KAJ4397588.1"/>
    <property type="molecule type" value="Genomic_DNA"/>
</dbReference>
<dbReference type="InterPro" id="IPR013655">
    <property type="entry name" value="PAS_fold_3"/>
</dbReference>
<feature type="modified residue" description="4-aspartylphosphate" evidence="12">
    <location>
        <position position="1114"/>
    </location>
</feature>
<dbReference type="CDD" id="cd16922">
    <property type="entry name" value="HATPase_EvgS-ArcB-TorS-like"/>
    <property type="match status" value="1"/>
</dbReference>
<dbReference type="InterPro" id="IPR036890">
    <property type="entry name" value="HATPase_C_sf"/>
</dbReference>
<dbReference type="Proteomes" id="UP001140453">
    <property type="component" value="Unassembled WGS sequence"/>
</dbReference>
<evidence type="ECO:0000259" key="16">
    <source>
        <dbReference type="PROSITE" id="PS50110"/>
    </source>
</evidence>
<dbReference type="SMART" id="SM00448">
    <property type="entry name" value="REC"/>
    <property type="match status" value="1"/>
</dbReference>
<dbReference type="Gene3D" id="1.10.287.130">
    <property type="match status" value="1"/>
</dbReference>
<dbReference type="InterPro" id="IPR000014">
    <property type="entry name" value="PAS"/>
</dbReference>
<dbReference type="EC" id="2.7.13.3" evidence="3"/>
<dbReference type="GO" id="GO:0000155">
    <property type="term" value="F:phosphorelay sensor kinase activity"/>
    <property type="evidence" value="ECO:0007669"/>
    <property type="project" value="InterPro"/>
</dbReference>
<dbReference type="InterPro" id="IPR035965">
    <property type="entry name" value="PAS-like_dom_sf"/>
</dbReference>
<dbReference type="PANTHER" id="PTHR45339:SF1">
    <property type="entry name" value="HYBRID SIGNAL TRANSDUCTION HISTIDINE KINASE J"/>
    <property type="match status" value="1"/>
</dbReference>
<organism evidence="18 19">
    <name type="scientific">Gnomoniopsis smithogilvyi</name>
    <dbReference type="NCBI Taxonomy" id="1191159"/>
    <lineage>
        <taxon>Eukaryota</taxon>
        <taxon>Fungi</taxon>
        <taxon>Dikarya</taxon>
        <taxon>Ascomycota</taxon>
        <taxon>Pezizomycotina</taxon>
        <taxon>Sordariomycetes</taxon>
        <taxon>Sordariomycetidae</taxon>
        <taxon>Diaporthales</taxon>
        <taxon>Gnomoniaceae</taxon>
        <taxon>Gnomoniopsis</taxon>
    </lineage>
</organism>
<feature type="region of interest" description="Disordered" evidence="14">
    <location>
        <begin position="1221"/>
        <end position="1345"/>
    </location>
</feature>
<feature type="domain" description="Histidine kinase" evidence="15">
    <location>
        <begin position="757"/>
        <end position="980"/>
    </location>
</feature>
<dbReference type="InterPro" id="IPR003661">
    <property type="entry name" value="HisK_dim/P_dom"/>
</dbReference>
<dbReference type="InterPro" id="IPR001789">
    <property type="entry name" value="Sig_transdc_resp-reg_receiver"/>
</dbReference>
<keyword evidence="19" id="KW-1185">Reference proteome</keyword>
<comment type="caution">
    <text evidence="18">The sequence shown here is derived from an EMBL/GenBank/DDBJ whole genome shotgun (WGS) entry which is preliminary data.</text>
</comment>
<evidence type="ECO:0000256" key="11">
    <source>
        <dbReference type="ARBA" id="ARBA00054109"/>
    </source>
</evidence>
<keyword evidence="13" id="KW-0175">Coiled coil</keyword>
<dbReference type="CDD" id="cd00130">
    <property type="entry name" value="PAS"/>
    <property type="match status" value="1"/>
</dbReference>
<gene>
    <name evidence="18" type="ORF">N0V93_001820</name>
</gene>
<dbReference type="SMART" id="SM00086">
    <property type="entry name" value="PAC"/>
    <property type="match status" value="2"/>
</dbReference>
<sequence>MPIPFVTPGQLAFSAMQFLPVPVLVLNSLKTVVLANEAMGRLLGLIPDSNEAITEEASRRLDKLNGQSLSQIGVDMMQNGRPVWVAWDTFFQSLIDDLNRSHGEARRGSQLQLAQPHHGQGDKTPTTASLSPPEGKEGLAQSQQTVIEVVVTRHSSIQKSAFDYRGPAMKNADNQVFAKMMISVWEIAEHQTYFTLTFTNTESETHPTSNFSSRRKHVARPSALESAERTTVATASNPPSIASSHGSSSSPSYRISPSSVSLSSSPFPPLGPPFKSLQSAPSVLQKMTIIKDSLLDNTETPIVAMWKDCTVAYPNAACRKLMNKDVTDSASEGFEILGNWSLYTDDFSRPLEHDEYPLAVLLKTQTPFSGVRVGVVDRDGKRLVLDILAEAIRDDETGEFLAGVVTCRDVTSMAKEMDQMKLRDLERFKTICDIIPHLVWTTDETGSLDFFNNRWTEFTGMSLEESVGMYNWAKCVHPDDMVETGKRWEHSLRTGEPYSVEYRCLTKEGQWRWMLGRAMPLRSPDNGKIEKWFGTCTDVHASIEAKLAARRTRQQLLSVIAHAHVTIFTVDCNRKITMLEGALIENAEVNQISGNSWYLGGNVDDVFNRLHPELPDGQRPDFLSAVDAIIDQKAGDVVVEHSISKLPRPVSDPLAFDTSDSRTRLPIRPYADDRHFRTRFLPMTIRQAKGDLKSGDNTLENKVDNELEGVIGIIMDVTEVKAKEAVLEAQAKEKQQLLANEAAAKEASRLKSQFLANMSHEIRTPITGVIGMAELLLDIDLSEEQREYAENIFRSGNALLTVINDILDFSKVESGRLDIEEVQFSMSVIVRDVAKMLSFAAQRKNLKFIADIAPEVKDDLVVLGDPGRVRQIITNLLTNSIKFTHQGFVKLSVTKEKDTDHNLELRFEVQDTGIGIDDTIRKRLFQPFSQGDASTARKFGGTGLGLTICKSLLELMHGRMTLDSVVNQGTTATFWLPFNKPHDTQPSNLVKIEGLPSRLQSEMSVSCNSSDLDGLGTPHTGELMGSPLEKNKSSSPTKLRGSILADEMELSKEDRSNIHVLVVEDNAINQQIATKTIKKLGFNVSASWNGREALEYLVASKEGRNRKPDIILMDVQMPICDGYKATHLLRHHLPYKAFVRDVPIVAMTASAIQGDKEKCRRAGMDDYLAKPVQSKTLEKMLVRWSLNRRTLPTPEASSAASDCSASSDNCTNSGIPCVGIEDGAEKPSLMPQARPSPFAGPEADDSRSTLLTPRPKLSPMPSQSFFDSSLRTEPSSPAAPQIRRVETDELAQQSRDDKLIDAAGGGAAGVSPLVHTPMIEKGEALTEANVEKFQREERMRRKSSG</sequence>
<dbReference type="PROSITE" id="PS50109">
    <property type="entry name" value="HIS_KIN"/>
    <property type="match status" value="1"/>
</dbReference>
<comment type="subcellular location">
    <subcellularLocation>
        <location evidence="2">Cytoplasm</location>
    </subcellularLocation>
</comment>
<dbReference type="Pfam" id="PF08447">
    <property type="entry name" value="PAS_3"/>
    <property type="match status" value="1"/>
</dbReference>
<feature type="domain" description="PAS" evidence="17">
    <location>
        <begin position="424"/>
        <end position="495"/>
    </location>
</feature>
<dbReference type="InterPro" id="IPR005467">
    <property type="entry name" value="His_kinase_dom"/>
</dbReference>